<accession>A0A0E9X8Q2</accession>
<dbReference type="EMBL" id="GBXM01010494">
    <property type="protein sequence ID" value="JAH98083.1"/>
    <property type="molecule type" value="Transcribed_RNA"/>
</dbReference>
<keyword evidence="1" id="KW-0812">Transmembrane</keyword>
<keyword evidence="1" id="KW-1133">Transmembrane helix</keyword>
<reference evidence="2" key="1">
    <citation type="submission" date="2014-11" db="EMBL/GenBank/DDBJ databases">
        <authorList>
            <person name="Amaro Gonzalez C."/>
        </authorList>
    </citation>
    <scope>NUCLEOTIDE SEQUENCE</scope>
</reference>
<name>A0A0E9X8Q2_ANGAN</name>
<protein>
    <submittedName>
        <fullName evidence="2">Uncharacterized protein</fullName>
    </submittedName>
</protein>
<evidence type="ECO:0000313" key="2">
    <source>
        <dbReference type="EMBL" id="JAH98083.1"/>
    </source>
</evidence>
<proteinExistence type="predicted"/>
<organism evidence="2">
    <name type="scientific">Anguilla anguilla</name>
    <name type="common">European freshwater eel</name>
    <name type="synonym">Muraena anguilla</name>
    <dbReference type="NCBI Taxonomy" id="7936"/>
    <lineage>
        <taxon>Eukaryota</taxon>
        <taxon>Metazoa</taxon>
        <taxon>Chordata</taxon>
        <taxon>Craniata</taxon>
        <taxon>Vertebrata</taxon>
        <taxon>Euteleostomi</taxon>
        <taxon>Actinopterygii</taxon>
        <taxon>Neopterygii</taxon>
        <taxon>Teleostei</taxon>
        <taxon>Anguilliformes</taxon>
        <taxon>Anguillidae</taxon>
        <taxon>Anguilla</taxon>
    </lineage>
</organism>
<keyword evidence="1" id="KW-0472">Membrane</keyword>
<sequence>MKYGSKPSEIFTNLGQILFYTLLILSGALEPMKYSQKVQNPPLVILAGSIKPGKINRAQKSI</sequence>
<dbReference type="AlphaFoldDB" id="A0A0E9X8Q2"/>
<reference evidence="2" key="2">
    <citation type="journal article" date="2015" name="Fish Shellfish Immunol.">
        <title>Early steps in the European eel (Anguilla anguilla)-Vibrio vulnificus interaction in the gills: Role of the RtxA13 toxin.</title>
        <authorList>
            <person name="Callol A."/>
            <person name="Pajuelo D."/>
            <person name="Ebbesson L."/>
            <person name="Teles M."/>
            <person name="MacKenzie S."/>
            <person name="Amaro C."/>
        </authorList>
    </citation>
    <scope>NUCLEOTIDE SEQUENCE</scope>
</reference>
<evidence type="ECO:0000256" key="1">
    <source>
        <dbReference type="SAM" id="Phobius"/>
    </source>
</evidence>
<feature type="transmembrane region" description="Helical" evidence="1">
    <location>
        <begin position="12"/>
        <end position="29"/>
    </location>
</feature>